<reference evidence="11 12" key="1">
    <citation type="submission" date="2016-06" db="EMBL/GenBank/DDBJ databases">
        <title>Complete genome sequences of Bordetella bronchialis and Bordetella flabilis.</title>
        <authorList>
            <person name="LiPuma J.J."/>
            <person name="Spilker T."/>
        </authorList>
    </citation>
    <scope>NUCLEOTIDE SEQUENCE [LARGE SCALE GENOMIC DNA]</scope>
    <source>
        <strain evidence="11 12">AU10664</strain>
    </source>
</reference>
<dbReference type="RefSeq" id="WP_066660544.1">
    <property type="nucleotide sequence ID" value="NZ_CBCSCL010000004.1"/>
</dbReference>
<dbReference type="GO" id="GO:0000455">
    <property type="term" value="P:enzyme-directed rRNA pseudouridine synthesis"/>
    <property type="evidence" value="ECO:0007669"/>
    <property type="project" value="UniProtKB-ARBA"/>
</dbReference>
<dbReference type="Pfam" id="PF00849">
    <property type="entry name" value="PseudoU_synth_2"/>
    <property type="match status" value="1"/>
</dbReference>
<dbReference type="InterPro" id="IPR006145">
    <property type="entry name" value="PsdUridine_synth_RsuA/RluA"/>
</dbReference>
<protein>
    <recommendedName>
        <fullName evidence="9">Pseudouridine synthase</fullName>
        <ecNumber evidence="9">5.4.99.-</ecNumber>
    </recommendedName>
</protein>
<dbReference type="Gene3D" id="3.30.2350.10">
    <property type="entry name" value="Pseudouridine synthase"/>
    <property type="match status" value="1"/>
</dbReference>
<dbReference type="PANTHER" id="PTHR21600">
    <property type="entry name" value="MITOCHONDRIAL RNA PSEUDOURIDINE SYNTHASE"/>
    <property type="match status" value="1"/>
</dbReference>
<evidence type="ECO:0000256" key="2">
    <source>
        <dbReference type="ARBA" id="ARBA00002876"/>
    </source>
</evidence>
<dbReference type="InterPro" id="IPR006225">
    <property type="entry name" value="PsdUridine_synth_RluC/D"/>
</dbReference>
<dbReference type="EC" id="5.4.99.-" evidence="9"/>
<name>A0A193GHA1_9BORD</name>
<dbReference type="PROSITE" id="PS01129">
    <property type="entry name" value="PSI_RLU"/>
    <property type="match status" value="1"/>
</dbReference>
<dbReference type="InterPro" id="IPR050188">
    <property type="entry name" value="RluA_PseudoU_synthase"/>
</dbReference>
<dbReference type="EMBL" id="CP016172">
    <property type="protein sequence ID" value="ANN78811.1"/>
    <property type="molecule type" value="Genomic_DNA"/>
</dbReference>
<accession>A0A193GHA1</accession>
<dbReference type="GO" id="GO:0160141">
    <property type="term" value="F:23S rRNA pseudouridine(955/2504/2580) synthase activity"/>
    <property type="evidence" value="ECO:0007669"/>
    <property type="project" value="UniProtKB-EC"/>
</dbReference>
<dbReference type="CDD" id="cd02869">
    <property type="entry name" value="PseudoU_synth_RluA_like"/>
    <property type="match status" value="1"/>
</dbReference>
<dbReference type="NCBIfam" id="TIGR00005">
    <property type="entry name" value="rluA_subfam"/>
    <property type="match status" value="1"/>
</dbReference>
<evidence type="ECO:0000313" key="11">
    <source>
        <dbReference type="EMBL" id="ANN78811.1"/>
    </source>
</evidence>
<dbReference type="PROSITE" id="PS50889">
    <property type="entry name" value="S4"/>
    <property type="match status" value="1"/>
</dbReference>
<evidence type="ECO:0000256" key="1">
    <source>
        <dbReference type="ARBA" id="ARBA00000381"/>
    </source>
</evidence>
<dbReference type="Proteomes" id="UP000091926">
    <property type="component" value="Chromosome"/>
</dbReference>
<comment type="catalytic activity">
    <reaction evidence="9">
        <text>a uridine in RNA = a pseudouridine in RNA</text>
        <dbReference type="Rhea" id="RHEA:48348"/>
        <dbReference type="Rhea" id="RHEA-COMP:12068"/>
        <dbReference type="Rhea" id="RHEA-COMP:12069"/>
        <dbReference type="ChEBI" id="CHEBI:65314"/>
        <dbReference type="ChEBI" id="CHEBI:65315"/>
    </reaction>
</comment>
<dbReference type="GO" id="GO:0003723">
    <property type="term" value="F:RNA binding"/>
    <property type="evidence" value="ECO:0007669"/>
    <property type="project" value="UniProtKB-KW"/>
</dbReference>
<organism evidence="11 12">
    <name type="scientific">Bordetella flabilis</name>
    <dbReference type="NCBI Taxonomy" id="463014"/>
    <lineage>
        <taxon>Bacteria</taxon>
        <taxon>Pseudomonadati</taxon>
        <taxon>Pseudomonadota</taxon>
        <taxon>Betaproteobacteria</taxon>
        <taxon>Burkholderiales</taxon>
        <taxon>Alcaligenaceae</taxon>
        <taxon>Bordetella</taxon>
    </lineage>
</organism>
<dbReference type="InterPro" id="IPR002942">
    <property type="entry name" value="S4_RNA-bd"/>
</dbReference>
<feature type="domain" description="RNA-binding S4" evidence="10">
    <location>
        <begin position="31"/>
        <end position="89"/>
    </location>
</feature>
<evidence type="ECO:0000256" key="3">
    <source>
        <dbReference type="ARBA" id="ARBA00010876"/>
    </source>
</evidence>
<dbReference type="PANTHER" id="PTHR21600:SF92">
    <property type="entry name" value="RIBOSOMAL LARGE SUBUNIT PSEUDOURIDINE SYNTHASE C"/>
    <property type="match status" value="1"/>
</dbReference>
<keyword evidence="4" id="KW-0698">rRNA processing</keyword>
<sequence>MRLFAMRKDTSPPSSGPAVRLVQVAEAHSGQRLDNFLFRLCKGVPKSHIYKAIRDGQVRVNKGRIAVDHRLETGDVVRVPPLRLPQPGEARPVPPAEFPVVYEDDAMLVVDKPAGIAVHGGSGVAFGVIERLRAARPEAPMLELAHRLDRETSGLLMVAKKRNALLGLHAMLREGRGTKRYYALVCGDWVNDRQHIKLPLSKWTTVSGERRVRVDKDAGQAAHTIVTLKQRYGKFSLVEAELRTGRTHQIRVHLAAMGFPIVGDDKYGDDAIRLSFARKGFARMFLHAHHLDLPHPLTAEPLALEAPLPQACTDILKTLEGG</sequence>
<evidence type="ECO:0000313" key="12">
    <source>
        <dbReference type="Proteomes" id="UP000091926"/>
    </source>
</evidence>
<dbReference type="SUPFAM" id="SSF55120">
    <property type="entry name" value="Pseudouridine synthase"/>
    <property type="match status" value="1"/>
</dbReference>
<dbReference type="STRING" id="463014.BAU07_18305"/>
<evidence type="ECO:0000256" key="5">
    <source>
        <dbReference type="ARBA" id="ARBA00022884"/>
    </source>
</evidence>
<feature type="active site" evidence="7">
    <location>
        <position position="149"/>
    </location>
</feature>
<dbReference type="InterPro" id="IPR020103">
    <property type="entry name" value="PsdUridine_synth_cat_dom_sf"/>
</dbReference>
<dbReference type="CDD" id="cd00165">
    <property type="entry name" value="S4"/>
    <property type="match status" value="1"/>
</dbReference>
<comment type="catalytic activity">
    <reaction evidence="1">
        <text>uridine(955/2504/2580) in 23S rRNA = pseudouridine(955/2504/2580) in 23S rRNA</text>
        <dbReference type="Rhea" id="RHEA:42528"/>
        <dbReference type="Rhea" id="RHEA-COMP:10099"/>
        <dbReference type="Rhea" id="RHEA-COMP:10100"/>
        <dbReference type="ChEBI" id="CHEBI:65314"/>
        <dbReference type="ChEBI" id="CHEBI:65315"/>
        <dbReference type="EC" id="5.4.99.24"/>
    </reaction>
</comment>
<dbReference type="Gene3D" id="3.10.290.10">
    <property type="entry name" value="RNA-binding S4 domain"/>
    <property type="match status" value="1"/>
</dbReference>
<evidence type="ECO:0000256" key="6">
    <source>
        <dbReference type="ARBA" id="ARBA00023235"/>
    </source>
</evidence>
<keyword evidence="12" id="KW-1185">Reference proteome</keyword>
<dbReference type="InterPro" id="IPR006224">
    <property type="entry name" value="PsdUridine_synth_RluA-like_CS"/>
</dbReference>
<evidence type="ECO:0000256" key="4">
    <source>
        <dbReference type="ARBA" id="ARBA00022552"/>
    </source>
</evidence>
<dbReference type="SMART" id="SM00363">
    <property type="entry name" value="S4"/>
    <property type="match status" value="1"/>
</dbReference>
<proteinExistence type="inferred from homology"/>
<evidence type="ECO:0000256" key="7">
    <source>
        <dbReference type="PIRSR" id="PIRSR606225-1"/>
    </source>
</evidence>
<comment type="similarity">
    <text evidence="3 9">Belongs to the pseudouridine synthase RluA family.</text>
</comment>
<dbReference type="SUPFAM" id="SSF55174">
    <property type="entry name" value="Alpha-L RNA-binding motif"/>
    <property type="match status" value="1"/>
</dbReference>
<evidence type="ECO:0000256" key="8">
    <source>
        <dbReference type="PROSITE-ProRule" id="PRU00182"/>
    </source>
</evidence>
<dbReference type="KEGG" id="bfz:BAU07_18305"/>
<keyword evidence="5 8" id="KW-0694">RNA-binding</keyword>
<dbReference type="Pfam" id="PF01479">
    <property type="entry name" value="S4"/>
    <property type="match status" value="1"/>
</dbReference>
<dbReference type="AlphaFoldDB" id="A0A193GHA1"/>
<gene>
    <name evidence="11" type="ORF">BAU07_18305</name>
</gene>
<comment type="function">
    <text evidence="2">Responsible for synthesis of pseudouridine from uracil at positions 955, 2504 and 2580 in 23S ribosomal RNA.</text>
</comment>
<dbReference type="OrthoDB" id="9785808at2"/>
<dbReference type="InterPro" id="IPR036986">
    <property type="entry name" value="S4_RNA-bd_sf"/>
</dbReference>
<evidence type="ECO:0000259" key="10">
    <source>
        <dbReference type="SMART" id="SM00363"/>
    </source>
</evidence>
<evidence type="ECO:0000256" key="9">
    <source>
        <dbReference type="RuleBase" id="RU362028"/>
    </source>
</evidence>
<keyword evidence="6 9" id="KW-0413">Isomerase</keyword>